<sequence length="349" mass="38791">MAEMLAKPLPKPHYPHIALARGLSIVLVAFGHSALADMHAATDALGVVRMPFFFLLAGLFFSSQPNILHYSRQKSIALLTPYFFVLTAIGIKQWLSGGDFAAYMAGVLYGNGQTIAWTPLWFLPHLFLLYTSAALLLRPGGFTALKRTQQFSLVLVWLVLSGVVLGYFQPQFSQSTSLLLRSGLPWGADFLPLSLGYFTLGYLLKQQFTQARFSPLLLLMLTGLFAVLVFAFSAAVDFNLRLYTPPLWLPFIIVTGCFMLLQWSLLFSKLPLLSDAFILCGRYSLYILIFHVFLQQVLQRLAGSGGVLLQLAILLGSIVLSIAAGWFIRRVVLLRYCFEPGVVRVKAAR</sequence>
<dbReference type="STRING" id="173990.SAMN05660691_01999"/>
<reference evidence="4" key="1">
    <citation type="submission" date="2016-10" db="EMBL/GenBank/DDBJ databases">
        <authorList>
            <person name="Varghese N."/>
            <person name="Submissions S."/>
        </authorList>
    </citation>
    <scope>NUCLEOTIDE SEQUENCE [LARGE SCALE GENOMIC DNA]</scope>
    <source>
        <strain evidence="4">DSM 17616</strain>
    </source>
</reference>
<evidence type="ECO:0000313" key="3">
    <source>
        <dbReference type="EMBL" id="SEH89219.1"/>
    </source>
</evidence>
<dbReference type="PANTHER" id="PTHR37312">
    <property type="entry name" value="MEMBRANE-BOUND ACYLTRANSFERASE YKRP-RELATED"/>
    <property type="match status" value="1"/>
</dbReference>
<dbReference type="RefSeq" id="WP_092792875.1">
    <property type="nucleotide sequence ID" value="NZ_FNXF01000006.1"/>
</dbReference>
<organism evidence="3 4">
    <name type="scientific">Rheinheimera pacifica</name>
    <dbReference type="NCBI Taxonomy" id="173990"/>
    <lineage>
        <taxon>Bacteria</taxon>
        <taxon>Pseudomonadati</taxon>
        <taxon>Pseudomonadota</taxon>
        <taxon>Gammaproteobacteria</taxon>
        <taxon>Chromatiales</taxon>
        <taxon>Chromatiaceae</taxon>
        <taxon>Rheinheimera</taxon>
    </lineage>
</organism>
<feature type="transmembrane region" description="Helical" evidence="1">
    <location>
        <begin position="46"/>
        <end position="63"/>
    </location>
</feature>
<feature type="transmembrane region" description="Helical" evidence="1">
    <location>
        <begin position="216"/>
        <end position="235"/>
    </location>
</feature>
<accession>A0A1H6LKX0</accession>
<feature type="transmembrane region" description="Helical" evidence="1">
    <location>
        <begin position="183"/>
        <end position="204"/>
    </location>
</feature>
<dbReference type="Pfam" id="PF01757">
    <property type="entry name" value="Acyl_transf_3"/>
    <property type="match status" value="1"/>
</dbReference>
<dbReference type="OrthoDB" id="9814956at2"/>
<evidence type="ECO:0000259" key="2">
    <source>
        <dbReference type="Pfam" id="PF01757"/>
    </source>
</evidence>
<dbReference type="Proteomes" id="UP000199371">
    <property type="component" value="Unassembled WGS sequence"/>
</dbReference>
<evidence type="ECO:0000313" key="4">
    <source>
        <dbReference type="Proteomes" id="UP000199371"/>
    </source>
</evidence>
<evidence type="ECO:0000256" key="1">
    <source>
        <dbReference type="SAM" id="Phobius"/>
    </source>
</evidence>
<feature type="transmembrane region" description="Helical" evidence="1">
    <location>
        <begin position="247"/>
        <end position="267"/>
    </location>
</feature>
<name>A0A1H6LKX0_9GAMM</name>
<dbReference type="InterPro" id="IPR052734">
    <property type="entry name" value="Nod_factor_acetyltransferase"/>
</dbReference>
<keyword evidence="1" id="KW-0472">Membrane</keyword>
<dbReference type="AlphaFoldDB" id="A0A1H6LKX0"/>
<keyword evidence="4" id="KW-1185">Reference proteome</keyword>
<feature type="domain" description="Acyltransferase 3" evidence="2">
    <location>
        <begin position="19"/>
        <end position="324"/>
    </location>
</feature>
<gene>
    <name evidence="3" type="ORF">SAMN05660691_01999</name>
</gene>
<protein>
    <submittedName>
        <fullName evidence="3">Fucose 4-O-acetylase</fullName>
    </submittedName>
</protein>
<feature type="transmembrane region" description="Helical" evidence="1">
    <location>
        <begin position="276"/>
        <end position="294"/>
    </location>
</feature>
<keyword evidence="1" id="KW-1133">Transmembrane helix</keyword>
<dbReference type="EMBL" id="FNXF01000006">
    <property type="protein sequence ID" value="SEH89219.1"/>
    <property type="molecule type" value="Genomic_DNA"/>
</dbReference>
<proteinExistence type="predicted"/>
<feature type="transmembrane region" description="Helical" evidence="1">
    <location>
        <begin position="75"/>
        <end position="95"/>
    </location>
</feature>
<dbReference type="PANTHER" id="PTHR37312:SF1">
    <property type="entry name" value="MEMBRANE-BOUND ACYLTRANSFERASE YKRP-RELATED"/>
    <property type="match status" value="1"/>
</dbReference>
<feature type="transmembrane region" description="Helical" evidence="1">
    <location>
        <begin position="149"/>
        <end position="168"/>
    </location>
</feature>
<dbReference type="InterPro" id="IPR002656">
    <property type="entry name" value="Acyl_transf_3_dom"/>
</dbReference>
<feature type="transmembrane region" description="Helical" evidence="1">
    <location>
        <begin position="115"/>
        <end position="137"/>
    </location>
</feature>
<dbReference type="GO" id="GO:0016747">
    <property type="term" value="F:acyltransferase activity, transferring groups other than amino-acyl groups"/>
    <property type="evidence" value="ECO:0007669"/>
    <property type="project" value="InterPro"/>
</dbReference>
<feature type="transmembrane region" description="Helical" evidence="1">
    <location>
        <begin position="306"/>
        <end position="328"/>
    </location>
</feature>
<keyword evidence="1" id="KW-0812">Transmembrane</keyword>